<evidence type="ECO:0000313" key="6">
    <source>
        <dbReference type="Proteomes" id="UP000266313"/>
    </source>
</evidence>
<comment type="function">
    <text evidence="4">Removes the pyruvyl group from chorismate, with concomitant aromatization of the ring, to provide 4-hydroxybenzoate (4HB) for the ubiquinone pathway.</text>
</comment>
<dbReference type="InterPro" id="IPR007440">
    <property type="entry name" value="Chorismate--pyruvate_lyase"/>
</dbReference>
<evidence type="ECO:0000256" key="3">
    <source>
        <dbReference type="ARBA" id="ARBA00023239"/>
    </source>
</evidence>
<keyword evidence="4 5" id="KW-0670">Pyruvate</keyword>
<evidence type="ECO:0000256" key="2">
    <source>
        <dbReference type="ARBA" id="ARBA00022688"/>
    </source>
</evidence>
<comment type="similarity">
    <text evidence="4">Belongs to the UbiC family.</text>
</comment>
<dbReference type="Gene3D" id="3.40.1410.10">
    <property type="entry name" value="Chorismate lyase-like"/>
    <property type="match status" value="1"/>
</dbReference>
<dbReference type="UniPathway" id="UPA00232"/>
<evidence type="ECO:0000256" key="4">
    <source>
        <dbReference type="HAMAP-Rule" id="MF_01632"/>
    </source>
</evidence>
<keyword evidence="1 4" id="KW-0963">Cytoplasm</keyword>
<comment type="catalytic activity">
    <reaction evidence="4">
        <text>chorismate = 4-hydroxybenzoate + pyruvate</text>
        <dbReference type="Rhea" id="RHEA:16505"/>
        <dbReference type="ChEBI" id="CHEBI:15361"/>
        <dbReference type="ChEBI" id="CHEBI:17879"/>
        <dbReference type="ChEBI" id="CHEBI:29748"/>
        <dbReference type="EC" id="4.1.3.40"/>
    </reaction>
</comment>
<name>A0A250KYZ4_9GAMM</name>
<dbReference type="HAMAP" id="MF_01632">
    <property type="entry name" value="UbiC"/>
    <property type="match status" value="1"/>
</dbReference>
<sequence length="202" mass="22830">MTTRSHLFSHAPEWFELGSSQRTRIPARLHSWLFEPGSLTRRVRSLCSGEFHVRVLWQGWRRPFADESRTLNLRTSRLALVREVALQCGPQPLIVARSVIPASILRGAQRHLAYLGNRPLGEILFADPKLRRLGLQLASIGNETWWPELADAIVGARASERIWGRRSLYGVAHGNLLVAEFFLPSVLQLEAANKLPDAPEKM</sequence>
<feature type="binding site" evidence="4">
    <location>
        <position position="82"/>
    </location>
    <ligand>
        <name>substrate</name>
    </ligand>
</feature>
<dbReference type="GO" id="GO:0042866">
    <property type="term" value="P:pyruvate biosynthetic process"/>
    <property type="evidence" value="ECO:0007669"/>
    <property type="project" value="UniProtKB-UniRule"/>
</dbReference>
<proteinExistence type="inferred from homology"/>
<dbReference type="AlphaFoldDB" id="A0A250KYZ4"/>
<keyword evidence="2 4" id="KW-0831">Ubiquinone biosynthesis</keyword>
<keyword evidence="6" id="KW-1185">Reference proteome</keyword>
<keyword evidence="3 4" id="KW-0456">Lyase</keyword>
<dbReference type="EMBL" id="AP017928">
    <property type="protein sequence ID" value="BBA36860.1"/>
    <property type="molecule type" value="Genomic_DNA"/>
</dbReference>
<reference evidence="5 6" key="1">
    <citation type="submission" date="2016-12" db="EMBL/GenBank/DDBJ databases">
        <title>Genome sequencing of Methylocaldum marinum.</title>
        <authorList>
            <person name="Takeuchi M."/>
            <person name="Kamagata Y."/>
            <person name="Hiraoka S."/>
            <person name="Oshima K."/>
            <person name="Hattori M."/>
            <person name="Iwasaki W."/>
        </authorList>
    </citation>
    <scope>NUCLEOTIDE SEQUENCE [LARGE SCALE GENOMIC DNA]</scope>
    <source>
        <strain evidence="5 6">S8</strain>
    </source>
</reference>
<dbReference type="PANTHER" id="PTHR38683">
    <property type="entry name" value="CHORISMATE PYRUVATE-LYASE"/>
    <property type="match status" value="1"/>
</dbReference>
<dbReference type="Proteomes" id="UP000266313">
    <property type="component" value="Chromosome"/>
</dbReference>
<gene>
    <name evidence="4" type="primary">ubiC</name>
    <name evidence="5" type="ORF">sS8_4937</name>
</gene>
<evidence type="ECO:0000313" key="5">
    <source>
        <dbReference type="EMBL" id="BBA36860.1"/>
    </source>
</evidence>
<dbReference type="RefSeq" id="WP_232020414.1">
    <property type="nucleotide sequence ID" value="NZ_AP017928.1"/>
</dbReference>
<dbReference type="KEGG" id="mmai:sS8_4937"/>
<dbReference type="InterPro" id="IPR028978">
    <property type="entry name" value="Chorismate_lyase_/UTRA_dom_sf"/>
</dbReference>
<dbReference type="GO" id="GO:0005829">
    <property type="term" value="C:cytosol"/>
    <property type="evidence" value="ECO:0007669"/>
    <property type="project" value="TreeGrafter"/>
</dbReference>
<dbReference type="SUPFAM" id="SSF64288">
    <property type="entry name" value="Chorismate lyase-like"/>
    <property type="match status" value="1"/>
</dbReference>
<comment type="pathway">
    <text evidence="4">Cofactor biosynthesis; ubiquinone biosynthesis.</text>
</comment>
<dbReference type="GO" id="GO:0008813">
    <property type="term" value="F:chorismate lyase activity"/>
    <property type="evidence" value="ECO:0007669"/>
    <property type="project" value="UniProtKB-UniRule"/>
</dbReference>
<feature type="binding site" evidence="4">
    <location>
        <position position="120"/>
    </location>
    <ligand>
        <name>substrate</name>
    </ligand>
</feature>
<dbReference type="PANTHER" id="PTHR38683:SF1">
    <property type="entry name" value="CHORISMATE PYRUVATE-LYASE"/>
    <property type="match status" value="1"/>
</dbReference>
<dbReference type="GO" id="GO:0006744">
    <property type="term" value="P:ubiquinone biosynthetic process"/>
    <property type="evidence" value="ECO:0007669"/>
    <property type="project" value="UniProtKB-UniRule"/>
</dbReference>
<comment type="subcellular location">
    <subcellularLocation>
        <location evidence="4">Cytoplasm</location>
    </subcellularLocation>
</comment>
<organism evidence="5 6">
    <name type="scientific">Methylocaldum marinum</name>
    <dbReference type="NCBI Taxonomy" id="1432792"/>
    <lineage>
        <taxon>Bacteria</taxon>
        <taxon>Pseudomonadati</taxon>
        <taxon>Pseudomonadota</taxon>
        <taxon>Gammaproteobacteria</taxon>
        <taxon>Methylococcales</taxon>
        <taxon>Methylococcaceae</taxon>
        <taxon>Methylocaldum</taxon>
    </lineage>
</organism>
<accession>A0A250KYZ4</accession>
<dbReference type="EC" id="4.1.3.40" evidence="4"/>
<feature type="binding site" evidence="4">
    <location>
        <position position="180"/>
    </location>
    <ligand>
        <name>substrate</name>
    </ligand>
</feature>
<evidence type="ECO:0000256" key="1">
    <source>
        <dbReference type="ARBA" id="ARBA00022490"/>
    </source>
</evidence>
<protein>
    <recommendedName>
        <fullName evidence="4">Probable chorismate pyruvate-lyase</fullName>
        <shortName evidence="4">CL</shortName>
        <shortName evidence="4">CPL</shortName>
        <ecNumber evidence="4">4.1.3.40</ecNumber>
    </recommendedName>
</protein>
<comment type="caution">
    <text evidence="4">Lacks conserved residue(s) required for the propagation of feature annotation.</text>
</comment>
<dbReference type="Pfam" id="PF04345">
    <property type="entry name" value="Chor_lyase"/>
    <property type="match status" value="1"/>
</dbReference>